<feature type="compositionally biased region" description="Basic and acidic residues" evidence="1">
    <location>
        <begin position="398"/>
        <end position="423"/>
    </location>
</feature>
<feature type="region of interest" description="Disordered" evidence="1">
    <location>
        <begin position="1383"/>
        <end position="1490"/>
    </location>
</feature>
<feature type="compositionally biased region" description="Pro residues" evidence="1">
    <location>
        <begin position="902"/>
        <end position="923"/>
    </location>
</feature>
<name>A0A8H7XMT6_PSICU</name>
<reference evidence="2" key="1">
    <citation type="submission" date="2021-02" db="EMBL/GenBank/DDBJ databases">
        <title>Psilocybe cubensis genome.</title>
        <authorList>
            <person name="Mckernan K.J."/>
            <person name="Crawford S."/>
            <person name="Trippe A."/>
            <person name="Kane L.T."/>
            <person name="Mclaughlin S."/>
        </authorList>
    </citation>
    <scope>NUCLEOTIDE SEQUENCE [LARGE SCALE GENOMIC DNA]</scope>
    <source>
        <strain evidence="2">MGC-MH-2018</strain>
    </source>
</reference>
<proteinExistence type="predicted"/>
<feature type="region of interest" description="Disordered" evidence="1">
    <location>
        <begin position="786"/>
        <end position="1009"/>
    </location>
</feature>
<feature type="compositionally biased region" description="Acidic residues" evidence="1">
    <location>
        <begin position="1330"/>
        <end position="1342"/>
    </location>
</feature>
<feature type="compositionally biased region" description="Polar residues" evidence="1">
    <location>
        <begin position="559"/>
        <end position="571"/>
    </location>
</feature>
<feature type="compositionally biased region" description="Low complexity" evidence="1">
    <location>
        <begin position="1344"/>
        <end position="1355"/>
    </location>
</feature>
<dbReference type="EMBL" id="JAFIQS010000014">
    <property type="protein sequence ID" value="KAG5163523.1"/>
    <property type="molecule type" value="Genomic_DNA"/>
</dbReference>
<feature type="compositionally biased region" description="Basic and acidic residues" evidence="1">
    <location>
        <begin position="1457"/>
        <end position="1473"/>
    </location>
</feature>
<feature type="compositionally biased region" description="Polar residues" evidence="1">
    <location>
        <begin position="811"/>
        <end position="822"/>
    </location>
</feature>
<gene>
    <name evidence="2" type="ORF">JR316_011300</name>
</gene>
<organism evidence="2">
    <name type="scientific">Psilocybe cubensis</name>
    <name type="common">Psychedelic mushroom</name>
    <name type="synonym">Stropharia cubensis</name>
    <dbReference type="NCBI Taxonomy" id="181762"/>
    <lineage>
        <taxon>Eukaryota</taxon>
        <taxon>Fungi</taxon>
        <taxon>Dikarya</taxon>
        <taxon>Basidiomycota</taxon>
        <taxon>Agaricomycotina</taxon>
        <taxon>Agaricomycetes</taxon>
        <taxon>Agaricomycetidae</taxon>
        <taxon>Agaricales</taxon>
        <taxon>Agaricineae</taxon>
        <taxon>Strophariaceae</taxon>
        <taxon>Psilocybe</taxon>
    </lineage>
</organism>
<feature type="compositionally biased region" description="Acidic residues" evidence="1">
    <location>
        <begin position="1143"/>
        <end position="1174"/>
    </location>
</feature>
<feature type="compositionally biased region" description="Low complexity" evidence="1">
    <location>
        <begin position="790"/>
        <end position="804"/>
    </location>
</feature>
<feature type="compositionally biased region" description="Polar residues" evidence="1">
    <location>
        <begin position="1441"/>
        <end position="1451"/>
    </location>
</feature>
<feature type="region of interest" description="Disordered" evidence="1">
    <location>
        <begin position="662"/>
        <end position="685"/>
    </location>
</feature>
<comment type="caution">
    <text evidence="2">The sequence shown here is derived from an EMBL/GenBank/DDBJ whole genome shotgun (WGS) entry which is preliminary data.</text>
</comment>
<dbReference type="OrthoDB" id="3038408at2759"/>
<sequence length="1490" mass="156467">MANVQHRPLASTSTASSSDKVRKLWKDFERTIPNGRNVMEHKVSAALVKAEAEYQKMPDKSRVPNEQHEEMKTNLSKKIRQAYYDGVVAQWHTKLSQAGLKAEDWSDITPEEMETVAQALGGGIDAHSDEDMVVVHPAVNPVPQTPFLAAYATSLNQRPIAPSFSTSTRTSNVSTVSTASSASSYAVVNPSEFHSEEEDDYFYSNIATSHETSGSEDEDGLPTTFIAPSRNNHFGGWSSSESSLHNSVDSLSNVPYTRPPVSNIIQNMPANSRPIPASKPASIAQTPNENIHASSFASTSSGASPKTKVRQTYIGPQLEDPNEPLSEADDFELFKMQTRMQKIVEFHREAALAEIRLFIEIYKDRKASASGGTGVLGLGDRKDVSARVIEHQKRMMQLQKEKEDERKTTVKAERAKRRSELRTGGRPGRSNTIVAPVPSAMVNPAWLTSFQESVSAQVETNFDFSKIISENPDEREGNVEQLLKNMFPNSDNASISYPTSVSSASNSRYNLNATRDGEEYDSDPASPYDSGQRWNPNSGMGVGMSSASASASNSNSSSRQPSRTQMQPQRYSSASAAAANVAAQSAMRKGKGKGRPSPFGEDSGSESDPSDDDDDDGTHGSPAGVSNAGATGLARSLNDELANQLHQDSVFAAAVAQYGGLGAGIGMGRTSNSSSPPMQWQPSNSNSLYEQQLQALMQQSQAQLQEQPVWGRAPSVQPQSSMWMPKEARATPVASGWTRKRTGSILSSDAPKASSSHSGTPLMSASDAFGSSQVDMYASASAAFGPHLGSSTSSFAPASSISTAGKGKKTMASSMLEQQQQERYAWEQDDQQTPSTKSFAAGIFSSSISNAKGKKPSVEPQQQQQQSIWNEPPKQQQSIWNEPPKKATPPSTAANSKQSIPTPAPAPAPAAAPAPSPPAPAAPPKVEKVAPAPAPAPPAKKMNKKQRQAAMKKGGAAAAAALAAAAAEEAEAEAAAAAAAQAEPEPEPEPAVVEPPPPPPQHQEPASLMSKMMPSMGMGRARKDSITSAFGWEDNVVTTPRPASKIPAHLQQHEAAGTPRPGLPKKFGTSDSASGLGMNASGTGTIKPSQWGASAGGSASNKSIFNLFGGSAAPSTASAGTRQSGMSSSLFGKGGARVPGGFDVEDDDGGGGGDDDGGGGEYEEEQEEVEEEEVSPQVQKGPAASVWGLKTGKASATAQQQQVPQQQPLSAAQRFRRMSSAQSSTPIVKVAAQAPPVPAPAPAPAPVAAPAQPAGKKGARAKKNAKGKKATVEDVPDEEVDNRGGSLPVDSSALLLPASPSPTKAAPSKVILEPKPSVAPRMYSSIIDYGDGEEGEGEEEDAYFSSFAATPSTAPSSPPDPFGGDDARLAAAIKELQEGTSKMSKLLGGGGAGGGSGGAWGISAGEKRQQPQLGHATWTPSVSEAEQNPSTFPFGSRSGAKATSTQQQTPVWGQIGSKDKGKNKATDSNEESMKGPVHNMKRNKPATGWL</sequence>
<feature type="region of interest" description="Disordered" evidence="1">
    <location>
        <begin position="514"/>
        <end position="632"/>
    </location>
</feature>
<feature type="compositionally biased region" description="Low complexity" evidence="1">
    <location>
        <begin position="1286"/>
        <end position="1308"/>
    </location>
</feature>
<evidence type="ECO:0000313" key="2">
    <source>
        <dbReference type="EMBL" id="KAG5163523.1"/>
    </source>
</evidence>
<feature type="region of interest" description="Disordered" evidence="1">
    <location>
        <begin position="398"/>
        <end position="434"/>
    </location>
</feature>
<feature type="compositionally biased region" description="Low complexity" evidence="1">
    <location>
        <begin position="1194"/>
        <end position="1213"/>
    </location>
</feature>
<feature type="compositionally biased region" description="Polar residues" evidence="1">
    <location>
        <begin position="669"/>
        <end position="685"/>
    </location>
</feature>
<feature type="region of interest" description="Disordered" evidence="1">
    <location>
        <begin position="1327"/>
        <end position="1366"/>
    </location>
</feature>
<feature type="compositionally biased region" description="Basic residues" evidence="1">
    <location>
        <begin position="1257"/>
        <end position="1269"/>
    </location>
</feature>
<feature type="compositionally biased region" description="Low complexity" evidence="1">
    <location>
        <begin position="744"/>
        <end position="758"/>
    </location>
</feature>
<protein>
    <submittedName>
        <fullName evidence="2">Uncharacterized protein</fullName>
    </submittedName>
</protein>
<feature type="compositionally biased region" description="Low complexity" evidence="1">
    <location>
        <begin position="956"/>
        <end position="983"/>
    </location>
</feature>
<feature type="compositionally biased region" description="Gly residues" evidence="1">
    <location>
        <begin position="1387"/>
        <end position="1400"/>
    </location>
</feature>
<feature type="compositionally biased region" description="Low complexity" evidence="1">
    <location>
        <begin position="572"/>
        <end position="586"/>
    </location>
</feature>
<feature type="region of interest" description="Disordered" evidence="1">
    <location>
        <begin position="1046"/>
        <end position="1312"/>
    </location>
</feature>
<evidence type="ECO:0000256" key="1">
    <source>
        <dbReference type="SAM" id="MobiDB-lite"/>
    </source>
</evidence>
<feature type="region of interest" description="Disordered" evidence="1">
    <location>
        <begin position="705"/>
        <end position="767"/>
    </location>
</feature>
<feature type="compositionally biased region" description="Acidic residues" evidence="1">
    <location>
        <begin position="603"/>
        <end position="616"/>
    </location>
</feature>
<feature type="compositionally biased region" description="Polar residues" evidence="1">
    <location>
        <begin position="1418"/>
        <end position="1433"/>
    </location>
</feature>
<feature type="compositionally biased region" description="Polar residues" evidence="1">
    <location>
        <begin position="867"/>
        <end position="880"/>
    </location>
</feature>
<feature type="compositionally biased region" description="Pro residues" evidence="1">
    <location>
        <begin position="993"/>
        <end position="1002"/>
    </location>
</feature>
<feature type="compositionally biased region" description="Low complexity" evidence="1">
    <location>
        <begin position="537"/>
        <end position="558"/>
    </location>
</feature>
<accession>A0A8H7XMT6</accession>
<feature type="compositionally biased region" description="Pro residues" evidence="1">
    <location>
        <begin position="1235"/>
        <end position="1247"/>
    </location>
</feature>
<feature type="compositionally biased region" description="Low complexity" evidence="1">
    <location>
        <begin position="1109"/>
        <end position="1121"/>
    </location>
</feature>
<feature type="compositionally biased region" description="Low complexity" evidence="1">
    <location>
        <begin position="838"/>
        <end position="849"/>
    </location>
</feature>